<dbReference type="GO" id="GO:0008146">
    <property type="term" value="F:sulfotransferase activity"/>
    <property type="evidence" value="ECO:0000318"/>
    <property type="project" value="GO_Central"/>
</dbReference>
<name>A0A0P0XYV1_ORYSJ</name>
<evidence type="ECO:0000313" key="5">
    <source>
        <dbReference type="EMBL" id="BAT12617.1"/>
    </source>
</evidence>
<evidence type="ECO:0000259" key="4">
    <source>
        <dbReference type="Pfam" id="PF00685"/>
    </source>
</evidence>
<dbReference type="Gene3D" id="3.40.50.300">
    <property type="entry name" value="P-loop containing nucleotide triphosphate hydrolases"/>
    <property type="match status" value="1"/>
</dbReference>
<dbReference type="SMR" id="A0A0P0XYV1"/>
<reference evidence="5 6" key="3">
    <citation type="journal article" date="2013" name="Rice">
        <title>Improvement of the Oryza sativa Nipponbare reference genome using next generation sequence and optical map data.</title>
        <authorList>
            <person name="Kawahara Y."/>
            <person name="de la Bastide M."/>
            <person name="Hamilton J.P."/>
            <person name="Kanamori H."/>
            <person name="McCombie W.R."/>
            <person name="Ouyang S."/>
            <person name="Schwartz D.C."/>
            <person name="Tanaka T."/>
            <person name="Wu J."/>
            <person name="Zhou S."/>
            <person name="Childs K.L."/>
            <person name="Davidson R.M."/>
            <person name="Lin H."/>
            <person name="Quesada-Ocampo L."/>
            <person name="Vaillancourt B."/>
            <person name="Sakai H."/>
            <person name="Lee S.S."/>
            <person name="Kim J."/>
            <person name="Numa H."/>
            <person name="Itoh T."/>
            <person name="Buell C.R."/>
            <person name="Matsumoto T."/>
        </authorList>
    </citation>
    <scope>NUCLEOTIDE SEQUENCE [LARGE SCALE GENOMIC DNA]</scope>
    <source>
        <strain evidence="6">cv. Nipponbare</strain>
    </source>
</reference>
<dbReference type="eggNOG" id="KOG1584">
    <property type="taxonomic scope" value="Eukaryota"/>
</dbReference>
<protein>
    <recommendedName>
        <fullName evidence="3">Sulfotransferase</fullName>
        <ecNumber evidence="3">2.8.2.-</ecNumber>
    </recommendedName>
</protein>
<evidence type="ECO:0000256" key="3">
    <source>
        <dbReference type="RuleBase" id="RU361155"/>
    </source>
</evidence>
<dbReference type="PaxDb" id="39947-A0A0P0XYV1"/>
<dbReference type="EMBL" id="AP014967">
    <property type="protein sequence ID" value="BAT12617.1"/>
    <property type="molecule type" value="Genomic_DNA"/>
</dbReference>
<reference evidence="5 6" key="2">
    <citation type="journal article" date="2013" name="Plant Cell Physiol.">
        <title>Rice Annotation Project Database (RAP-DB): an integrative and interactive database for rice genomics.</title>
        <authorList>
            <person name="Sakai H."/>
            <person name="Lee S.S."/>
            <person name="Tanaka T."/>
            <person name="Numa H."/>
            <person name="Kim J."/>
            <person name="Kawahara Y."/>
            <person name="Wakimoto H."/>
            <person name="Yang C.C."/>
            <person name="Iwamoto M."/>
            <person name="Abe T."/>
            <person name="Yamada Y."/>
            <person name="Muto A."/>
            <person name="Inokuchi H."/>
            <person name="Ikemura T."/>
            <person name="Matsumoto T."/>
            <person name="Sasaki T."/>
            <person name="Itoh T."/>
        </authorList>
    </citation>
    <scope>NUCLEOTIDE SEQUENCE [LARGE SCALE GENOMIC DNA]</scope>
    <source>
        <strain evidence="6">cv. Nipponbare</strain>
    </source>
</reference>
<comment type="similarity">
    <text evidence="1 3">Belongs to the sulfotransferase 1 family.</text>
</comment>
<evidence type="ECO:0000313" key="6">
    <source>
        <dbReference type="Proteomes" id="UP000059680"/>
    </source>
</evidence>
<dbReference type="EC" id="2.8.2.-" evidence="3"/>
<feature type="domain" description="Sulfotransferase" evidence="4">
    <location>
        <begin position="75"/>
        <end position="334"/>
    </location>
</feature>
<dbReference type="InterPro" id="IPR000863">
    <property type="entry name" value="Sulfotransferase_dom"/>
</dbReference>
<dbReference type="STRING" id="39947.A0A0P0XYV1"/>
<evidence type="ECO:0000256" key="1">
    <source>
        <dbReference type="ARBA" id="ARBA00005771"/>
    </source>
</evidence>
<dbReference type="Gramene" id="Os11t0141333-00">
    <property type="protein sequence ID" value="Os11t0141333-00"/>
    <property type="gene ID" value="Os11g0141333"/>
</dbReference>
<dbReference type="PANTHER" id="PTHR11783">
    <property type="entry name" value="SULFOTRANSFERASE SULT"/>
    <property type="match status" value="1"/>
</dbReference>
<dbReference type="Pfam" id="PF00685">
    <property type="entry name" value="Sulfotransfer_1"/>
    <property type="match status" value="1"/>
</dbReference>
<gene>
    <name evidence="5" type="ordered locus">Os11g0141333</name>
    <name evidence="5" type="ORF">OSNPB_110141333</name>
</gene>
<dbReference type="InParanoid" id="A0A0P0XYV1"/>
<accession>A0A0P0XYV1</accession>
<sequence length="351" mass="40328">MAPSFPLSFAPQSADEATAHKEIYDQLRQAVETFPTAPNSSTSFTYSRHPDGWYTFPEGVVSAMVIKSHLTARTTDIFMVTFPKSGTTWLKALLHSALHRRADDLAAHSPHQLVPFLETQVFIKDRIPDLSSLPAPRLLMTHIPSQSLPDSVADSSCKVVYLCRDPKDCFISLWHFLNRFRPWDINEAHRNFCDGVSLFGPYWEHVLGYWRWHHVLSYWNWHVERPSEVLFLTYEELAADTLGHLRCLAEFVGRPFTMEEQDAGVDRKIVEICAMESLSGLEMNQSGMTNFTEKDVPNNTVFRRGVVGDWRNHLTPEMARRIDEITEIKFKGSGLRLHPQFLQAKRELNKL</sequence>
<reference evidence="6" key="1">
    <citation type="journal article" date="2005" name="Nature">
        <title>The map-based sequence of the rice genome.</title>
        <authorList>
            <consortium name="International rice genome sequencing project (IRGSP)"/>
            <person name="Matsumoto T."/>
            <person name="Wu J."/>
            <person name="Kanamori H."/>
            <person name="Katayose Y."/>
            <person name="Fujisawa M."/>
            <person name="Namiki N."/>
            <person name="Mizuno H."/>
            <person name="Yamamoto K."/>
            <person name="Antonio B.A."/>
            <person name="Baba T."/>
            <person name="Sakata K."/>
            <person name="Nagamura Y."/>
            <person name="Aoki H."/>
            <person name="Arikawa K."/>
            <person name="Arita K."/>
            <person name="Bito T."/>
            <person name="Chiden Y."/>
            <person name="Fujitsuka N."/>
            <person name="Fukunaka R."/>
            <person name="Hamada M."/>
            <person name="Harada C."/>
            <person name="Hayashi A."/>
            <person name="Hijishita S."/>
            <person name="Honda M."/>
            <person name="Hosokawa S."/>
            <person name="Ichikawa Y."/>
            <person name="Idonuma A."/>
            <person name="Iijima M."/>
            <person name="Ikeda M."/>
            <person name="Ikeno M."/>
            <person name="Ito K."/>
            <person name="Ito S."/>
            <person name="Ito T."/>
            <person name="Ito Y."/>
            <person name="Ito Y."/>
            <person name="Iwabuchi A."/>
            <person name="Kamiya K."/>
            <person name="Karasawa W."/>
            <person name="Kurita K."/>
            <person name="Katagiri S."/>
            <person name="Kikuta A."/>
            <person name="Kobayashi H."/>
            <person name="Kobayashi N."/>
            <person name="Machita K."/>
            <person name="Maehara T."/>
            <person name="Masukawa M."/>
            <person name="Mizubayashi T."/>
            <person name="Mukai Y."/>
            <person name="Nagasaki H."/>
            <person name="Nagata Y."/>
            <person name="Naito S."/>
            <person name="Nakashima M."/>
            <person name="Nakama Y."/>
            <person name="Nakamichi Y."/>
            <person name="Nakamura M."/>
            <person name="Meguro A."/>
            <person name="Negishi M."/>
            <person name="Ohta I."/>
            <person name="Ohta T."/>
            <person name="Okamoto M."/>
            <person name="Ono N."/>
            <person name="Saji S."/>
            <person name="Sakaguchi M."/>
            <person name="Sakai K."/>
            <person name="Shibata M."/>
            <person name="Shimokawa T."/>
            <person name="Song J."/>
            <person name="Takazaki Y."/>
            <person name="Terasawa K."/>
            <person name="Tsugane M."/>
            <person name="Tsuji K."/>
            <person name="Ueda S."/>
            <person name="Waki K."/>
            <person name="Yamagata H."/>
            <person name="Yamamoto M."/>
            <person name="Yamamoto S."/>
            <person name="Yamane H."/>
            <person name="Yoshiki S."/>
            <person name="Yoshihara R."/>
            <person name="Yukawa K."/>
            <person name="Zhong H."/>
            <person name="Yano M."/>
            <person name="Yuan Q."/>
            <person name="Ouyang S."/>
            <person name="Liu J."/>
            <person name="Jones K.M."/>
            <person name="Gansberger K."/>
            <person name="Moffat K."/>
            <person name="Hill J."/>
            <person name="Bera J."/>
            <person name="Fadrosh D."/>
            <person name="Jin S."/>
            <person name="Johri S."/>
            <person name="Kim M."/>
            <person name="Overton L."/>
            <person name="Reardon M."/>
            <person name="Tsitrin T."/>
            <person name="Vuong H."/>
            <person name="Weaver B."/>
            <person name="Ciecko A."/>
            <person name="Tallon L."/>
            <person name="Jackson J."/>
            <person name="Pai G."/>
            <person name="Aken S.V."/>
            <person name="Utterback T."/>
            <person name="Reidmuller S."/>
            <person name="Feldblyum T."/>
            <person name="Hsiao J."/>
            <person name="Zismann V."/>
            <person name="Iobst S."/>
            <person name="de Vazeille A.R."/>
            <person name="Buell C.R."/>
            <person name="Ying K."/>
            <person name="Li Y."/>
            <person name="Lu T."/>
            <person name="Huang Y."/>
            <person name="Zhao Q."/>
            <person name="Feng Q."/>
            <person name="Zhang L."/>
            <person name="Zhu J."/>
            <person name="Weng Q."/>
            <person name="Mu J."/>
            <person name="Lu Y."/>
            <person name="Fan D."/>
            <person name="Liu Y."/>
            <person name="Guan J."/>
            <person name="Zhang Y."/>
            <person name="Yu S."/>
            <person name="Liu X."/>
            <person name="Zhang Y."/>
            <person name="Hong G."/>
            <person name="Han B."/>
            <person name="Choisne N."/>
            <person name="Demange N."/>
            <person name="Orjeda G."/>
            <person name="Samain S."/>
            <person name="Cattolico L."/>
            <person name="Pelletier E."/>
            <person name="Couloux A."/>
            <person name="Segurens B."/>
            <person name="Wincker P."/>
            <person name="D'Hont A."/>
            <person name="Scarpelli C."/>
            <person name="Weissenbach J."/>
            <person name="Salanoubat M."/>
            <person name="Quetier F."/>
            <person name="Yu Y."/>
            <person name="Kim H.R."/>
            <person name="Rambo T."/>
            <person name="Currie J."/>
            <person name="Collura K."/>
            <person name="Luo M."/>
            <person name="Yang T."/>
            <person name="Ammiraju J.S.S."/>
            <person name="Engler F."/>
            <person name="Soderlund C."/>
            <person name="Wing R.A."/>
            <person name="Palmer L.E."/>
            <person name="de la Bastide M."/>
            <person name="Spiegel L."/>
            <person name="Nascimento L."/>
            <person name="Zutavern T."/>
            <person name="O'Shaughnessy A."/>
            <person name="Dike S."/>
            <person name="Dedhia N."/>
            <person name="Preston R."/>
            <person name="Balija V."/>
            <person name="McCombie W.R."/>
            <person name="Chow T."/>
            <person name="Chen H."/>
            <person name="Chung M."/>
            <person name="Chen C."/>
            <person name="Shaw J."/>
            <person name="Wu H."/>
            <person name="Hsiao K."/>
            <person name="Chao Y."/>
            <person name="Chu M."/>
            <person name="Cheng C."/>
            <person name="Hour A."/>
            <person name="Lee P."/>
            <person name="Lin S."/>
            <person name="Lin Y."/>
            <person name="Liou J."/>
            <person name="Liu S."/>
            <person name="Hsing Y."/>
            <person name="Raghuvanshi S."/>
            <person name="Mohanty A."/>
            <person name="Bharti A.K."/>
            <person name="Gaur A."/>
            <person name="Gupta V."/>
            <person name="Kumar D."/>
            <person name="Ravi V."/>
            <person name="Vij S."/>
            <person name="Kapur A."/>
            <person name="Khurana P."/>
            <person name="Khurana P."/>
            <person name="Khurana J.P."/>
            <person name="Tyagi A.K."/>
            <person name="Gaikwad K."/>
            <person name="Singh A."/>
            <person name="Dalal V."/>
            <person name="Srivastava S."/>
            <person name="Dixit A."/>
            <person name="Pal A.K."/>
            <person name="Ghazi I.A."/>
            <person name="Yadav M."/>
            <person name="Pandit A."/>
            <person name="Bhargava A."/>
            <person name="Sureshbabu K."/>
            <person name="Batra K."/>
            <person name="Sharma T.R."/>
            <person name="Mohapatra T."/>
            <person name="Singh N.K."/>
            <person name="Messing J."/>
            <person name="Nelson A.B."/>
            <person name="Fuks G."/>
            <person name="Kavchok S."/>
            <person name="Keizer G."/>
            <person name="Linton E."/>
            <person name="Llaca V."/>
            <person name="Song R."/>
            <person name="Tanyolac B."/>
            <person name="Young S."/>
            <person name="Ho-Il K."/>
            <person name="Hahn J.H."/>
            <person name="Sangsakoo G."/>
            <person name="Vanavichit A."/>
            <person name="de Mattos Luiz.A.T."/>
            <person name="Zimmer P.D."/>
            <person name="Malone G."/>
            <person name="Dellagostin O."/>
            <person name="de Oliveira A.C."/>
            <person name="Bevan M."/>
            <person name="Bancroft I."/>
            <person name="Minx P."/>
            <person name="Cordum H."/>
            <person name="Wilson R."/>
            <person name="Cheng Z."/>
            <person name="Jin W."/>
            <person name="Jiang J."/>
            <person name="Leong S.A."/>
            <person name="Iwama H."/>
            <person name="Gojobori T."/>
            <person name="Itoh T."/>
            <person name="Niimura Y."/>
            <person name="Fujii Y."/>
            <person name="Habara T."/>
            <person name="Sakai H."/>
            <person name="Sato Y."/>
            <person name="Wilson G."/>
            <person name="Kumar K."/>
            <person name="McCouch S."/>
            <person name="Juretic N."/>
            <person name="Hoen D."/>
            <person name="Wright S."/>
            <person name="Bruskiewich R."/>
            <person name="Bureau T."/>
            <person name="Miyao A."/>
            <person name="Hirochika H."/>
            <person name="Nishikawa T."/>
            <person name="Kadowaki K."/>
            <person name="Sugiura M."/>
            <person name="Burr B."/>
            <person name="Sasaki T."/>
        </authorList>
    </citation>
    <scope>NUCLEOTIDE SEQUENCE [LARGE SCALE GENOMIC DNA]</scope>
    <source>
        <strain evidence="6">cv. Nipponbare</strain>
    </source>
</reference>
<dbReference type="InterPro" id="IPR027417">
    <property type="entry name" value="P-loop_NTPase"/>
</dbReference>
<dbReference type="OMA" id="CISKQTH"/>
<dbReference type="GO" id="GO:0005737">
    <property type="term" value="C:cytoplasm"/>
    <property type="evidence" value="ECO:0000318"/>
    <property type="project" value="GO_Central"/>
</dbReference>
<dbReference type="SUPFAM" id="SSF52540">
    <property type="entry name" value="P-loop containing nucleoside triphosphate hydrolases"/>
    <property type="match status" value="1"/>
</dbReference>
<dbReference type="GO" id="GO:0051923">
    <property type="term" value="P:sulfation"/>
    <property type="evidence" value="ECO:0000318"/>
    <property type="project" value="GO_Central"/>
</dbReference>
<proteinExistence type="inferred from homology"/>
<dbReference type="FunCoup" id="A0A0P0XYV1">
    <property type="interactions" value="490"/>
</dbReference>
<keyword evidence="2 3" id="KW-0808">Transferase</keyword>
<keyword evidence="6" id="KW-1185">Reference proteome</keyword>
<organism evidence="5 6">
    <name type="scientific">Oryza sativa subsp. japonica</name>
    <name type="common">Rice</name>
    <dbReference type="NCBI Taxonomy" id="39947"/>
    <lineage>
        <taxon>Eukaryota</taxon>
        <taxon>Viridiplantae</taxon>
        <taxon>Streptophyta</taxon>
        <taxon>Embryophyta</taxon>
        <taxon>Tracheophyta</taxon>
        <taxon>Spermatophyta</taxon>
        <taxon>Magnoliopsida</taxon>
        <taxon>Liliopsida</taxon>
        <taxon>Poales</taxon>
        <taxon>Poaceae</taxon>
        <taxon>BOP clade</taxon>
        <taxon>Oryzoideae</taxon>
        <taxon>Oryzeae</taxon>
        <taxon>Oryzinae</taxon>
        <taxon>Oryza</taxon>
        <taxon>Oryza sativa</taxon>
    </lineage>
</organism>
<evidence type="ECO:0000256" key="2">
    <source>
        <dbReference type="ARBA" id="ARBA00022679"/>
    </source>
</evidence>
<dbReference type="Proteomes" id="UP000059680">
    <property type="component" value="Chromosome 11"/>
</dbReference>
<dbReference type="AlphaFoldDB" id="A0A0P0XYV1"/>